<dbReference type="EMBL" id="RQVR01000003">
    <property type="protein sequence ID" value="RRJ93356.1"/>
    <property type="molecule type" value="Genomic_DNA"/>
</dbReference>
<dbReference type="RefSeq" id="WP_125011672.1">
    <property type="nucleotide sequence ID" value="NZ_RQVR01000003.1"/>
</dbReference>
<keyword evidence="1" id="KW-1133">Transmembrane helix</keyword>
<keyword evidence="3" id="KW-1185">Reference proteome</keyword>
<keyword evidence="1" id="KW-0472">Membrane</keyword>
<reference evidence="2 3" key="1">
    <citation type="submission" date="2018-11" db="EMBL/GenBank/DDBJ databases">
        <title>Flavobacterium sp. nov., YIM 102600 draft genome.</title>
        <authorList>
            <person name="Li G."/>
            <person name="Jiang Y."/>
        </authorList>
    </citation>
    <scope>NUCLEOTIDE SEQUENCE [LARGE SCALE GENOMIC DNA]</scope>
    <source>
        <strain evidence="2 3">YIM 102600</strain>
    </source>
</reference>
<name>A0A3P3WGW5_9FLAO</name>
<protein>
    <submittedName>
        <fullName evidence="2">Uncharacterized protein</fullName>
    </submittedName>
</protein>
<feature type="transmembrane region" description="Helical" evidence="1">
    <location>
        <begin position="39"/>
        <end position="61"/>
    </location>
</feature>
<comment type="caution">
    <text evidence="2">The sequence shown here is derived from an EMBL/GenBank/DDBJ whole genome shotgun (WGS) entry which is preliminary data.</text>
</comment>
<dbReference type="AlphaFoldDB" id="A0A3P3WGW5"/>
<sequence>MLSVWQKDFGIMACECLAGHPSGLIPIPFGLTASRHGCWLSFSFFLFSLFFWKYILVGLLLDGWSLQGLTQLNLKVFEKPLNHFYSFIVLKACMHLHRCALSCLHSFLPACSHAYIPARLLSYIHAFMHTCILTSGRTSVSTFHLIYSFCLRFSIRVQVKIQSSTQLLPPYFRAVTPPLPEILFDIQQCLPIVILYK</sequence>
<gene>
    <name evidence="2" type="ORF">EG849_03340</name>
</gene>
<evidence type="ECO:0000256" key="1">
    <source>
        <dbReference type="SAM" id="Phobius"/>
    </source>
</evidence>
<evidence type="ECO:0000313" key="2">
    <source>
        <dbReference type="EMBL" id="RRJ93356.1"/>
    </source>
</evidence>
<keyword evidence="1" id="KW-0812">Transmembrane</keyword>
<evidence type="ECO:0000313" key="3">
    <source>
        <dbReference type="Proteomes" id="UP000271937"/>
    </source>
</evidence>
<organism evidence="2 3">
    <name type="scientific">Flavobacterium macacae</name>
    <dbReference type="NCBI Taxonomy" id="2488993"/>
    <lineage>
        <taxon>Bacteria</taxon>
        <taxon>Pseudomonadati</taxon>
        <taxon>Bacteroidota</taxon>
        <taxon>Flavobacteriia</taxon>
        <taxon>Flavobacteriales</taxon>
        <taxon>Flavobacteriaceae</taxon>
        <taxon>Flavobacterium</taxon>
    </lineage>
</organism>
<dbReference type="Proteomes" id="UP000271937">
    <property type="component" value="Unassembled WGS sequence"/>
</dbReference>
<proteinExistence type="predicted"/>
<accession>A0A3P3WGW5</accession>